<dbReference type="SUPFAM" id="SSF103473">
    <property type="entry name" value="MFS general substrate transporter"/>
    <property type="match status" value="1"/>
</dbReference>
<evidence type="ECO:0000313" key="2">
    <source>
        <dbReference type="EMBL" id="CAF3492664.1"/>
    </source>
</evidence>
<feature type="transmembrane region" description="Helical" evidence="1">
    <location>
        <begin position="367"/>
        <end position="386"/>
    </location>
</feature>
<dbReference type="Pfam" id="PF05631">
    <property type="entry name" value="MFS_5"/>
    <property type="match status" value="1"/>
</dbReference>
<organism evidence="2 3">
    <name type="scientific">Adineta steineri</name>
    <dbReference type="NCBI Taxonomy" id="433720"/>
    <lineage>
        <taxon>Eukaryota</taxon>
        <taxon>Metazoa</taxon>
        <taxon>Spiralia</taxon>
        <taxon>Gnathifera</taxon>
        <taxon>Rotifera</taxon>
        <taxon>Eurotatoria</taxon>
        <taxon>Bdelloidea</taxon>
        <taxon>Adinetida</taxon>
        <taxon>Adinetidae</taxon>
        <taxon>Adineta</taxon>
    </lineage>
</organism>
<feature type="transmembrane region" description="Helical" evidence="1">
    <location>
        <begin position="253"/>
        <end position="272"/>
    </location>
</feature>
<protein>
    <submittedName>
        <fullName evidence="2">Uncharacterized protein</fullName>
    </submittedName>
</protein>
<gene>
    <name evidence="2" type="ORF">OKA104_LOCUS1025</name>
</gene>
<dbReference type="GO" id="GO:0015098">
    <property type="term" value="F:molybdate ion transmembrane transporter activity"/>
    <property type="evidence" value="ECO:0007669"/>
    <property type="project" value="InterPro"/>
</dbReference>
<dbReference type="EMBL" id="CAJOAY010000023">
    <property type="protein sequence ID" value="CAF3492664.1"/>
    <property type="molecule type" value="Genomic_DNA"/>
</dbReference>
<evidence type="ECO:0000313" key="3">
    <source>
        <dbReference type="Proteomes" id="UP000663881"/>
    </source>
</evidence>
<feature type="transmembrane region" description="Helical" evidence="1">
    <location>
        <begin position="78"/>
        <end position="100"/>
    </location>
</feature>
<keyword evidence="1" id="KW-1133">Transmembrane helix</keyword>
<keyword evidence="1" id="KW-0472">Membrane</keyword>
<name>A0A818GIM4_9BILA</name>
<feature type="transmembrane region" description="Helical" evidence="1">
    <location>
        <begin position="284"/>
        <end position="302"/>
    </location>
</feature>
<feature type="transmembrane region" description="Helical" evidence="1">
    <location>
        <begin position="342"/>
        <end position="361"/>
    </location>
</feature>
<dbReference type="GO" id="GO:0016020">
    <property type="term" value="C:membrane"/>
    <property type="evidence" value="ECO:0007669"/>
    <property type="project" value="InterPro"/>
</dbReference>
<keyword evidence="1" id="KW-0812">Transmembrane</keyword>
<dbReference type="InterPro" id="IPR008509">
    <property type="entry name" value="MOT2/MFSD5"/>
</dbReference>
<feature type="transmembrane region" description="Helical" evidence="1">
    <location>
        <begin position="215"/>
        <end position="233"/>
    </location>
</feature>
<dbReference type="PANTHER" id="PTHR23516">
    <property type="entry name" value="SAM (S-ADENOSYL METHIONINE) TRANSPORTER"/>
    <property type="match status" value="1"/>
</dbReference>
<reference evidence="2" key="1">
    <citation type="submission" date="2021-02" db="EMBL/GenBank/DDBJ databases">
        <authorList>
            <person name="Nowell W R."/>
        </authorList>
    </citation>
    <scope>NUCLEOTIDE SEQUENCE</scope>
</reference>
<dbReference type="Gene3D" id="1.20.1250.20">
    <property type="entry name" value="MFS general substrate transporter like domains"/>
    <property type="match status" value="1"/>
</dbReference>
<sequence length="440" mass="49780">MRSDSKELSLTSSSSSVFKQFQFNYLIGYALAATGNCLQSSRTTIERIFLCTHISTLTLGTLTSSLSDKYGRRTACILSAIFYIISCLSLNMKVVWIFFVGSAARGIAHSLYNTNFEAWLIHDHHNSGLSTDLLKEILRNSFVLSSIVAIGTGFVSQLSAELLGYVAPFDIAIGVYLILIIFILIQWRENYGDKEASSTTSFIHSIEILRNDPRILLVGLITSLFEVTIYIYAMEWTPALERARIWIIYEPLPLGIIYSSFMFFNMIGTIVFKPLSQRFRVQSFMLVIFLLTTLSYCILVIVPDVQPVVLGSFCLYEFCVGIYLPCISLLRSQYLPDSVRATLMNYFRIPRVVLMVIVIVWDLPLALIFTFCGIMSVMAFVCLLILRSMKPPEEYFEPSETVVLLPRTPSYDLKVKQPQTTLESSHGIDNKRTSINVNNK</sequence>
<dbReference type="AlphaFoldDB" id="A0A818GIM4"/>
<feature type="transmembrane region" description="Helical" evidence="1">
    <location>
        <begin position="308"/>
        <end position="330"/>
    </location>
</feature>
<evidence type="ECO:0000256" key="1">
    <source>
        <dbReference type="SAM" id="Phobius"/>
    </source>
</evidence>
<dbReference type="PANTHER" id="PTHR23516:SF23">
    <property type="entry name" value="MOLYBDATE-ANION TRANSPORTER"/>
    <property type="match status" value="1"/>
</dbReference>
<comment type="caution">
    <text evidence="2">The sequence shown here is derived from an EMBL/GenBank/DDBJ whole genome shotgun (WGS) entry which is preliminary data.</text>
</comment>
<proteinExistence type="predicted"/>
<dbReference type="InterPro" id="IPR036259">
    <property type="entry name" value="MFS_trans_sf"/>
</dbReference>
<dbReference type="Proteomes" id="UP000663881">
    <property type="component" value="Unassembled WGS sequence"/>
</dbReference>
<feature type="transmembrane region" description="Helical" evidence="1">
    <location>
        <begin position="162"/>
        <end position="185"/>
    </location>
</feature>
<accession>A0A818GIM4</accession>